<reference evidence="4" key="1">
    <citation type="journal article" date="2016" name="Nat. Commun.">
        <title>The Gonium pectorale genome demonstrates co-option of cell cycle regulation during the evolution of multicellularity.</title>
        <authorList>
            <person name="Hanschen E.R."/>
            <person name="Marriage T.N."/>
            <person name="Ferris P.J."/>
            <person name="Hamaji T."/>
            <person name="Toyoda A."/>
            <person name="Fujiyama A."/>
            <person name="Neme R."/>
            <person name="Noguchi H."/>
            <person name="Minakuchi Y."/>
            <person name="Suzuki M."/>
            <person name="Kawai-Toyooka H."/>
            <person name="Smith D.R."/>
            <person name="Sparks H."/>
            <person name="Anderson J."/>
            <person name="Bakaric R."/>
            <person name="Luria V."/>
            <person name="Karger A."/>
            <person name="Kirschner M.W."/>
            <person name="Durand P.M."/>
            <person name="Michod R.E."/>
            <person name="Nozaki H."/>
            <person name="Olson B.J."/>
        </authorList>
    </citation>
    <scope>NUCLEOTIDE SEQUENCE [LARGE SCALE GENOMIC DNA]</scope>
    <source>
        <strain evidence="4">NIES-2863</strain>
    </source>
</reference>
<feature type="domain" description="Ribonuclease H2 subunit B wHTH" evidence="2">
    <location>
        <begin position="233"/>
        <end position="275"/>
    </location>
</feature>
<protein>
    <recommendedName>
        <fullName evidence="2">Ribonuclease H2 subunit B wHTH domain-containing protein</fullName>
    </recommendedName>
</protein>
<dbReference type="GO" id="GO:0006401">
    <property type="term" value="P:RNA catabolic process"/>
    <property type="evidence" value="ECO:0007669"/>
    <property type="project" value="TreeGrafter"/>
</dbReference>
<dbReference type="STRING" id="33097.A0A150H2B9"/>
<evidence type="ECO:0000259" key="2">
    <source>
        <dbReference type="Pfam" id="PF09468"/>
    </source>
</evidence>
<proteinExistence type="predicted"/>
<name>A0A150H2B9_GONPE</name>
<sequence length="385" mass="40446">MHGGAHEQCRPQGFLLHGGGELLEVNRFKQAYSAWLAGERLLADGGLFLATPYDPLFALLPILDRARDKGFLLHGGGELLEVNRFKQAYSAWLAGERLLADGGLFLATPYDPLFALLPILDRARDKDEASPAGKFKELDELLYDASAPGLSELLKHARKAAADGGGSGGVASEASAPMDASEPGGAPAPLTAAGGASGAAEAGHLQMERPAEEAGGSATALAAPRGPAPRRPASLEEQLSCICDVRKVDDMCYYRLNEQRVLAWLLCKVRQLRVALSAQVTGMDEGHATAYVLAFLSEYVGDPWVGMLSKHLGISTSAPASGTTAAALQPADSNAQPAPRHTPPPLSGGPPEKKQKVDPRAAAKQAALAKQAVGTKKLTSFFTKK</sequence>
<gene>
    <name evidence="3" type="ORF">GPECTOR_1g219</name>
</gene>
<dbReference type="InterPro" id="IPR040456">
    <property type="entry name" value="RNase_H2_suB"/>
</dbReference>
<comment type="caution">
    <text evidence="3">The sequence shown here is derived from an EMBL/GenBank/DDBJ whole genome shotgun (WGS) entry which is preliminary data.</text>
</comment>
<dbReference type="Gene3D" id="1.10.20.120">
    <property type="match status" value="2"/>
</dbReference>
<dbReference type="EMBL" id="LSYV01000002">
    <property type="protein sequence ID" value="KXZ56251.1"/>
    <property type="molecule type" value="Genomic_DNA"/>
</dbReference>
<dbReference type="Pfam" id="PF09468">
    <property type="entry name" value="RNase_H2-Ydr279"/>
    <property type="match status" value="1"/>
</dbReference>
<feature type="compositionally biased region" description="Basic and acidic residues" evidence="1">
    <location>
        <begin position="351"/>
        <end position="361"/>
    </location>
</feature>
<organism evidence="3 4">
    <name type="scientific">Gonium pectorale</name>
    <name type="common">Green alga</name>
    <dbReference type="NCBI Taxonomy" id="33097"/>
    <lineage>
        <taxon>Eukaryota</taxon>
        <taxon>Viridiplantae</taxon>
        <taxon>Chlorophyta</taxon>
        <taxon>core chlorophytes</taxon>
        <taxon>Chlorophyceae</taxon>
        <taxon>CS clade</taxon>
        <taxon>Chlamydomonadales</taxon>
        <taxon>Volvocaceae</taxon>
        <taxon>Gonium</taxon>
    </lineage>
</organism>
<feature type="region of interest" description="Disordered" evidence="1">
    <location>
        <begin position="164"/>
        <end position="233"/>
    </location>
</feature>
<dbReference type="AlphaFoldDB" id="A0A150H2B9"/>
<feature type="compositionally biased region" description="Low complexity" evidence="1">
    <location>
        <begin position="183"/>
        <end position="203"/>
    </location>
</feature>
<evidence type="ECO:0000313" key="3">
    <source>
        <dbReference type="EMBL" id="KXZ56251.1"/>
    </source>
</evidence>
<accession>A0A150H2B9</accession>
<dbReference type="GO" id="GO:0032299">
    <property type="term" value="C:ribonuclease H2 complex"/>
    <property type="evidence" value="ECO:0007669"/>
    <property type="project" value="InterPro"/>
</dbReference>
<evidence type="ECO:0000256" key="1">
    <source>
        <dbReference type="SAM" id="MobiDB-lite"/>
    </source>
</evidence>
<dbReference type="InterPro" id="IPR019024">
    <property type="entry name" value="RNase_H2_suB_wHTH"/>
</dbReference>
<feature type="region of interest" description="Disordered" evidence="1">
    <location>
        <begin position="323"/>
        <end position="369"/>
    </location>
</feature>
<dbReference type="OrthoDB" id="29098at2759"/>
<evidence type="ECO:0000313" key="4">
    <source>
        <dbReference type="Proteomes" id="UP000075714"/>
    </source>
</evidence>
<dbReference type="Proteomes" id="UP000075714">
    <property type="component" value="Unassembled WGS sequence"/>
</dbReference>
<dbReference type="GO" id="GO:0005654">
    <property type="term" value="C:nucleoplasm"/>
    <property type="evidence" value="ECO:0007669"/>
    <property type="project" value="TreeGrafter"/>
</dbReference>
<dbReference type="PANTHER" id="PTHR13383">
    <property type="entry name" value="RIBONUCLEASE H2 SUBUNIT B"/>
    <property type="match status" value="1"/>
</dbReference>
<dbReference type="PANTHER" id="PTHR13383:SF11">
    <property type="entry name" value="RIBONUCLEASE H2 SUBUNIT B"/>
    <property type="match status" value="1"/>
</dbReference>
<dbReference type="Gene3D" id="2.20.25.530">
    <property type="match status" value="2"/>
</dbReference>
<keyword evidence="4" id="KW-1185">Reference proteome</keyword>